<dbReference type="Proteomes" id="UP001634394">
    <property type="component" value="Unassembled WGS sequence"/>
</dbReference>
<protein>
    <recommendedName>
        <fullName evidence="4">Ig-like domain-containing protein</fullName>
    </recommendedName>
</protein>
<evidence type="ECO:0000313" key="3">
    <source>
        <dbReference type="Proteomes" id="UP001634394"/>
    </source>
</evidence>
<comment type="caution">
    <text evidence="2">The sequence shown here is derived from an EMBL/GenBank/DDBJ whole genome shotgun (WGS) entry which is preliminary data.</text>
</comment>
<organism evidence="2 3">
    <name type="scientific">Sinanodonta woodiana</name>
    <name type="common">Chinese pond mussel</name>
    <name type="synonym">Anodonta woodiana</name>
    <dbReference type="NCBI Taxonomy" id="1069815"/>
    <lineage>
        <taxon>Eukaryota</taxon>
        <taxon>Metazoa</taxon>
        <taxon>Spiralia</taxon>
        <taxon>Lophotrochozoa</taxon>
        <taxon>Mollusca</taxon>
        <taxon>Bivalvia</taxon>
        <taxon>Autobranchia</taxon>
        <taxon>Heteroconchia</taxon>
        <taxon>Palaeoheterodonta</taxon>
        <taxon>Unionida</taxon>
        <taxon>Unionoidea</taxon>
        <taxon>Unionidae</taxon>
        <taxon>Unioninae</taxon>
        <taxon>Sinanodonta</taxon>
    </lineage>
</organism>
<dbReference type="InterPro" id="IPR036179">
    <property type="entry name" value="Ig-like_dom_sf"/>
</dbReference>
<feature type="signal peptide" evidence="1">
    <location>
        <begin position="1"/>
        <end position="19"/>
    </location>
</feature>
<dbReference type="InterPro" id="IPR013783">
    <property type="entry name" value="Ig-like_fold"/>
</dbReference>
<accession>A0ABD3XIW0</accession>
<evidence type="ECO:0008006" key="4">
    <source>
        <dbReference type="Google" id="ProtNLM"/>
    </source>
</evidence>
<sequence length="472" mass="53978">MKAILTVLIFLVMVRFTEELTWNTKMGAAVCCQGNTQRLIWNFTLGENERVTELHWYFNGKTLVCFVTNATGFVEGDLYEGRVEWNGIAEILLKNVHLSDTGEYTLFVKLEVETEHNNHGINLTVAEPPPSQCKPVIKKTNSKGIISCFTSCEISPLPLEWIINGTKVPEDSGPFFAVNSLGTSEQPSCCLRGFKCLDDYETKFCTRNNISFTEDMHTVNELYKDTTIPILISLLVTENVLITLVIVVCVKLKIRHRLFLKFHKRHNATNDDLGIQCKELLSETRFPILGTVPELNADVRLEKTEETLYPILGTVPELNADVRLEKTEEKTFPILDADDRKVQLQVAVESNYSNTVAQCYEDLQQASTIAANSDRLVQDANQRVQIVNNISIDTGFLDRLLDLKAEVQASKRETMILKRQLLREKNLRKKENRHRCSLEMTPGKRRYYTNVETKEPQWRQVIQMTDKRIEVA</sequence>
<reference evidence="2 3" key="1">
    <citation type="submission" date="2024-11" db="EMBL/GenBank/DDBJ databases">
        <title>Chromosome-level genome assembly of the freshwater bivalve Anodonta woodiana.</title>
        <authorList>
            <person name="Chen X."/>
        </authorList>
    </citation>
    <scope>NUCLEOTIDE SEQUENCE [LARGE SCALE GENOMIC DNA]</scope>
    <source>
        <strain evidence="2">MN2024</strain>
        <tissue evidence="2">Gills</tissue>
    </source>
</reference>
<dbReference type="SUPFAM" id="SSF48726">
    <property type="entry name" value="Immunoglobulin"/>
    <property type="match status" value="1"/>
</dbReference>
<keyword evidence="1" id="KW-0732">Signal</keyword>
<proteinExistence type="predicted"/>
<dbReference type="AlphaFoldDB" id="A0ABD3XIW0"/>
<name>A0ABD3XIW0_SINWO</name>
<keyword evidence="3" id="KW-1185">Reference proteome</keyword>
<dbReference type="Gene3D" id="2.60.40.10">
    <property type="entry name" value="Immunoglobulins"/>
    <property type="match status" value="1"/>
</dbReference>
<feature type="chain" id="PRO_5044845564" description="Ig-like domain-containing protein" evidence="1">
    <location>
        <begin position="20"/>
        <end position="472"/>
    </location>
</feature>
<evidence type="ECO:0000256" key="1">
    <source>
        <dbReference type="SAM" id="SignalP"/>
    </source>
</evidence>
<dbReference type="EMBL" id="JBJQND010000002">
    <property type="protein sequence ID" value="KAL3886017.1"/>
    <property type="molecule type" value="Genomic_DNA"/>
</dbReference>
<gene>
    <name evidence="2" type="ORF">ACJMK2_026042</name>
</gene>
<evidence type="ECO:0000313" key="2">
    <source>
        <dbReference type="EMBL" id="KAL3886017.1"/>
    </source>
</evidence>